<dbReference type="AlphaFoldDB" id="A0A804L192"/>
<feature type="compositionally biased region" description="Basic and acidic residues" evidence="4">
    <location>
        <begin position="129"/>
        <end position="211"/>
    </location>
</feature>
<keyword evidence="3" id="KW-0175">Coiled coil</keyword>
<evidence type="ECO:0000313" key="8">
    <source>
        <dbReference type="Proteomes" id="UP000012960"/>
    </source>
</evidence>
<keyword evidence="8" id="KW-1185">Reference proteome</keyword>
<dbReference type="InParanoid" id="A0A804L192"/>
<evidence type="ECO:0000256" key="4">
    <source>
        <dbReference type="SAM" id="MobiDB-lite"/>
    </source>
</evidence>
<dbReference type="CDD" id="cd00590">
    <property type="entry name" value="RRM_SF"/>
    <property type="match status" value="1"/>
</dbReference>
<dbReference type="SMART" id="SM00361">
    <property type="entry name" value="RRM_1"/>
    <property type="match status" value="1"/>
</dbReference>
<keyword evidence="1 2" id="KW-0694">RNA-binding</keyword>
<dbReference type="Gene3D" id="3.30.70.330">
    <property type="match status" value="1"/>
</dbReference>
<dbReference type="GO" id="GO:0016607">
    <property type="term" value="C:nuclear speck"/>
    <property type="evidence" value="ECO:0000318"/>
    <property type="project" value="GO_Central"/>
</dbReference>
<evidence type="ECO:0000259" key="5">
    <source>
        <dbReference type="PROSITE" id="PS50102"/>
    </source>
</evidence>
<name>A0A804L192_MUSAM</name>
<gene>
    <name evidence="6" type="ORF">GSMUA_330750.1</name>
</gene>
<dbReference type="PROSITE" id="PS50102">
    <property type="entry name" value="RRM"/>
    <property type="match status" value="1"/>
</dbReference>
<dbReference type="PANTHER" id="PTHR48024:SF56">
    <property type="entry name" value="HETEROGENEOUS NUCLEAR RIBONUCLEOPROTEIN A0"/>
    <property type="match status" value="1"/>
</dbReference>
<organism evidence="7 8">
    <name type="scientific">Musa acuminata subsp. malaccensis</name>
    <name type="common">Wild banana</name>
    <name type="synonym">Musa malaccensis</name>
    <dbReference type="NCBI Taxonomy" id="214687"/>
    <lineage>
        <taxon>Eukaryota</taxon>
        <taxon>Viridiplantae</taxon>
        <taxon>Streptophyta</taxon>
        <taxon>Embryophyta</taxon>
        <taxon>Tracheophyta</taxon>
        <taxon>Spermatophyta</taxon>
        <taxon>Magnoliopsida</taxon>
        <taxon>Liliopsida</taxon>
        <taxon>Zingiberales</taxon>
        <taxon>Musaceae</taxon>
        <taxon>Musa</taxon>
    </lineage>
</organism>
<protein>
    <submittedName>
        <fullName evidence="6">(wild Malaysian banana) hypothetical protein</fullName>
    </submittedName>
</protein>
<evidence type="ECO:0000256" key="3">
    <source>
        <dbReference type="SAM" id="Coils"/>
    </source>
</evidence>
<reference evidence="7" key="2">
    <citation type="submission" date="2021-05" db="UniProtKB">
        <authorList>
            <consortium name="EnsemblPlants"/>
        </authorList>
    </citation>
    <scope>IDENTIFICATION</scope>
    <source>
        <strain evidence="7">subsp. malaccensis</strain>
    </source>
</reference>
<dbReference type="InterPro" id="IPR035979">
    <property type="entry name" value="RBD_domain_sf"/>
</dbReference>
<feature type="domain" description="RRM" evidence="5">
    <location>
        <begin position="7"/>
        <end position="84"/>
    </location>
</feature>
<dbReference type="GO" id="GO:0003729">
    <property type="term" value="F:mRNA binding"/>
    <property type="evidence" value="ECO:0000318"/>
    <property type="project" value="GO_Central"/>
</dbReference>
<dbReference type="EMBL" id="HG996476">
    <property type="protein sequence ID" value="CAG1854849.1"/>
    <property type="molecule type" value="Genomic_DNA"/>
</dbReference>
<dbReference type="Proteomes" id="UP000012960">
    <property type="component" value="Unplaced"/>
</dbReference>
<dbReference type="PANTHER" id="PTHR48024">
    <property type="entry name" value="GEO13361P1-RELATED"/>
    <property type="match status" value="1"/>
</dbReference>
<dbReference type="InterPro" id="IPR012677">
    <property type="entry name" value="Nucleotide-bd_a/b_plait_sf"/>
</dbReference>
<feature type="coiled-coil region" evidence="3">
    <location>
        <begin position="236"/>
        <end position="329"/>
    </location>
</feature>
<feature type="compositionally biased region" description="Basic and acidic residues" evidence="4">
    <location>
        <begin position="91"/>
        <end position="111"/>
    </location>
</feature>
<evidence type="ECO:0000256" key="2">
    <source>
        <dbReference type="PROSITE-ProRule" id="PRU00176"/>
    </source>
</evidence>
<dbReference type="GO" id="GO:0000381">
    <property type="term" value="P:regulation of alternative mRNA splicing, via spliceosome"/>
    <property type="evidence" value="ECO:0000318"/>
    <property type="project" value="GO_Central"/>
</dbReference>
<dbReference type="KEGG" id="mus:103969456"/>
<dbReference type="SUPFAM" id="SSF54928">
    <property type="entry name" value="RNA-binding domain, RBD"/>
    <property type="match status" value="1"/>
</dbReference>
<accession>A0A804L192</accession>
<dbReference type="InterPro" id="IPR050886">
    <property type="entry name" value="RNA-binding_reg"/>
</dbReference>
<dbReference type="OrthoDB" id="272703at2759"/>
<reference evidence="6" key="1">
    <citation type="submission" date="2021-03" db="EMBL/GenBank/DDBJ databases">
        <authorList>
            <consortium name="Genoscope - CEA"/>
            <person name="William W."/>
        </authorList>
    </citation>
    <scope>NUCLEOTIDE SEQUENCE</scope>
    <source>
        <strain evidence="6">Doubled-haploid Pahang</strain>
    </source>
</reference>
<evidence type="ECO:0000313" key="6">
    <source>
        <dbReference type="EMBL" id="CAG1854849.1"/>
    </source>
</evidence>
<evidence type="ECO:0000313" key="7">
    <source>
        <dbReference type="EnsemblPlants" id="Ma10_p28330.1"/>
    </source>
</evidence>
<dbReference type="EnsemblPlants" id="Ma10_t28330.1">
    <property type="protein sequence ID" value="Ma10_p28330.1"/>
    <property type="gene ID" value="Ma10_g28330"/>
</dbReference>
<dbReference type="Pfam" id="PF00076">
    <property type="entry name" value="RRM_1"/>
    <property type="match status" value="1"/>
</dbReference>
<dbReference type="InterPro" id="IPR000504">
    <property type="entry name" value="RRM_dom"/>
</dbReference>
<proteinExistence type="predicted"/>
<evidence type="ECO:0000256" key="1">
    <source>
        <dbReference type="ARBA" id="ARBA00022884"/>
    </source>
</evidence>
<dbReference type="OMA" id="NERAYEH"/>
<dbReference type="InterPro" id="IPR003954">
    <property type="entry name" value="RRM_euk-type"/>
</dbReference>
<dbReference type="SMART" id="SM00360">
    <property type="entry name" value="RRM"/>
    <property type="match status" value="1"/>
</dbReference>
<feature type="region of interest" description="Disordered" evidence="4">
    <location>
        <begin position="83"/>
        <end position="111"/>
    </location>
</feature>
<dbReference type="Gramene" id="Ma10_t28330.1">
    <property type="protein sequence ID" value="Ma10_p28330.1"/>
    <property type="gene ID" value="Ma10_g28330"/>
</dbReference>
<sequence>MTLDDEKSIYVGGLPYDCTQEDLRRAFDLYGAIVDVKIINDRQVGGKCYGFVTFRNPRSAVDAIMDMNGRKIGGRVVRVNEVHSRGGRPNFHRENFHRDSDRDDDWERGRERERDHMRDRFRYLDRNDERSRDHDRQREREIDIERGRNFDRARSHPLDQDRDREGDDHEHPGGHDRDWEGDRDMDWDHDRDVDKTKDHDGGKDMDKEQQLRQKNGADFNEHPSRDLSSNSSDDYYGQVKEKLELSIQRREDLQKELTIVGEKIDEKQHLISDLQMKYQKLEDALTAAKKLTYQRQSMLMKLHSCFARAQDYTERLKSSEHELQSLVDVAMSDVGMGEDAGGRDGSLYANGQV</sequence>
<feature type="region of interest" description="Disordered" evidence="4">
    <location>
        <begin position="129"/>
        <end position="234"/>
    </location>
</feature>